<evidence type="ECO:0000256" key="1">
    <source>
        <dbReference type="SAM" id="SignalP"/>
    </source>
</evidence>
<comment type="caution">
    <text evidence="3">The sequence shown here is derived from an EMBL/GenBank/DDBJ whole genome shotgun (WGS) entry which is preliminary data.</text>
</comment>
<evidence type="ECO:0000313" key="5">
    <source>
        <dbReference type="Proteomes" id="UP000216188"/>
    </source>
</evidence>
<dbReference type="EMBL" id="NNRM01000017">
    <property type="protein sequence ID" value="OYR27586.1"/>
    <property type="molecule type" value="Genomic_DNA"/>
</dbReference>
<dbReference type="AlphaFoldDB" id="A0A1A9FK58"/>
<evidence type="ECO:0000313" key="3">
    <source>
        <dbReference type="EMBL" id="NNV20769.1"/>
    </source>
</evidence>
<dbReference type="KEGG" id="ops:A8A54_02755"/>
<dbReference type="Proteomes" id="UP000216188">
    <property type="component" value="Unassembled WGS sequence"/>
</dbReference>
<dbReference type="EMBL" id="PKQI01000002">
    <property type="protein sequence ID" value="NNV20769.1"/>
    <property type="molecule type" value="Genomic_DNA"/>
</dbReference>
<dbReference type="OrthoDB" id="9811671at2"/>
<evidence type="ECO:0000313" key="6">
    <source>
        <dbReference type="Proteomes" id="UP000526233"/>
    </source>
</evidence>
<feature type="domain" description="DUF2147" evidence="2">
    <location>
        <begin position="70"/>
        <end position="117"/>
    </location>
</feature>
<reference evidence="4 5" key="1">
    <citation type="submission" date="2017-07" db="EMBL/GenBank/DDBJ databases">
        <title>Phylogenetic study on the rhizospheric bacterium Ochrobactrum sp. A44.</title>
        <authorList>
            <person name="Krzyzanowska D.M."/>
            <person name="Ossowicki A."/>
            <person name="Rajewska M."/>
            <person name="Maciag T."/>
            <person name="Kaczynski Z."/>
            <person name="Czerwicka M."/>
            <person name="Jafra S."/>
        </authorList>
    </citation>
    <scope>NUCLEOTIDE SEQUENCE [LARGE SCALE GENOMIC DNA]</scope>
    <source>
        <strain evidence="4 5">CCUG 30717</strain>
    </source>
</reference>
<feature type="chain" id="PRO_5008387227" evidence="1">
    <location>
        <begin position="26"/>
        <end position="119"/>
    </location>
</feature>
<sequence>MIRTFIMGMTAAVALTAGLAAPAFAEEAIVGTWKRPNGTIISYAACGGGKYCGTVQTGEYKGKSIGTMSGKDGSYKGEVNKLDEGKTYTGKASVKGNTLSLSGCVMGGLICKSESLARQ</sequence>
<proteinExistence type="predicted"/>
<dbReference type="RefSeq" id="WP_007874241.1">
    <property type="nucleotide sequence ID" value="NZ_CAXURC020000001.1"/>
</dbReference>
<evidence type="ECO:0000259" key="2">
    <source>
        <dbReference type="Pfam" id="PF09917"/>
    </source>
</evidence>
<dbReference type="GeneID" id="93109216"/>
<reference evidence="3 6" key="2">
    <citation type="submission" date="2018-11" db="EMBL/GenBank/DDBJ databases">
        <title>Genome sequencing and analysis.</title>
        <authorList>
            <person name="Huang Y.-T."/>
        </authorList>
    </citation>
    <scope>NUCLEOTIDE SEQUENCE [LARGE SCALE GENOMIC DNA]</scope>
    <source>
        <strain evidence="3 6">SHIN</strain>
    </source>
</reference>
<evidence type="ECO:0000313" key="4">
    <source>
        <dbReference type="EMBL" id="OYR27586.1"/>
    </source>
</evidence>
<dbReference type="Pfam" id="PF09917">
    <property type="entry name" value="DUF2147"/>
    <property type="match status" value="1"/>
</dbReference>
<accession>A0A1A9FK58</accession>
<gene>
    <name evidence="4" type="ORF">CEV34_2225</name>
    <name evidence="3" type="ORF">EHE22_10070</name>
</gene>
<keyword evidence="5" id="KW-1185">Reference proteome</keyword>
<dbReference type="InterPro" id="IPR019223">
    <property type="entry name" value="DUF2147"/>
</dbReference>
<protein>
    <submittedName>
        <fullName evidence="3">DUF2147 domain-containing protein</fullName>
    </submittedName>
</protein>
<dbReference type="Proteomes" id="UP000526233">
    <property type="component" value="Unassembled WGS sequence"/>
</dbReference>
<keyword evidence="1" id="KW-0732">Signal</keyword>
<dbReference type="STRING" id="419475.A8A54_02755"/>
<organism evidence="3 6">
    <name type="scientific">Brucella pseudogrignonensis</name>
    <dbReference type="NCBI Taxonomy" id="419475"/>
    <lineage>
        <taxon>Bacteria</taxon>
        <taxon>Pseudomonadati</taxon>
        <taxon>Pseudomonadota</taxon>
        <taxon>Alphaproteobacteria</taxon>
        <taxon>Hyphomicrobiales</taxon>
        <taxon>Brucellaceae</taxon>
        <taxon>Brucella/Ochrobactrum group</taxon>
        <taxon>Brucella</taxon>
    </lineage>
</organism>
<feature type="signal peptide" evidence="1">
    <location>
        <begin position="1"/>
        <end position="25"/>
    </location>
</feature>
<name>A0A1A9FK58_9HYPH</name>